<proteinExistence type="predicted"/>
<name>A0ABU2VZ65_9ACTN</name>
<dbReference type="InterPro" id="IPR015943">
    <property type="entry name" value="WD40/YVTN_repeat-like_dom_sf"/>
</dbReference>
<feature type="compositionally biased region" description="Low complexity" evidence="4">
    <location>
        <begin position="913"/>
        <end position="936"/>
    </location>
</feature>
<dbReference type="SUPFAM" id="SSF50998">
    <property type="entry name" value="Quinoprotein alcohol dehydrogenase-like"/>
    <property type="match status" value="1"/>
</dbReference>
<dbReference type="SMART" id="SM00320">
    <property type="entry name" value="WD40"/>
    <property type="match status" value="4"/>
</dbReference>
<dbReference type="PROSITE" id="PS50082">
    <property type="entry name" value="WD_REPEATS_2"/>
    <property type="match status" value="2"/>
</dbReference>
<dbReference type="SUPFAM" id="SSF50978">
    <property type="entry name" value="WD40 repeat-like"/>
    <property type="match status" value="1"/>
</dbReference>
<evidence type="ECO:0000256" key="3">
    <source>
        <dbReference type="PROSITE-ProRule" id="PRU00221"/>
    </source>
</evidence>
<feature type="repeat" description="WD" evidence="3">
    <location>
        <begin position="1200"/>
        <end position="1236"/>
    </location>
</feature>
<organism evidence="5 6">
    <name type="scientific">Streptomyces stephensoniae</name>
    <dbReference type="NCBI Taxonomy" id="3375367"/>
    <lineage>
        <taxon>Bacteria</taxon>
        <taxon>Bacillati</taxon>
        <taxon>Actinomycetota</taxon>
        <taxon>Actinomycetes</taxon>
        <taxon>Kitasatosporales</taxon>
        <taxon>Streptomycetaceae</taxon>
        <taxon>Streptomyces</taxon>
    </lineage>
</organism>
<dbReference type="EMBL" id="JAVRFG010000011">
    <property type="protein sequence ID" value="MDT0490893.1"/>
    <property type="molecule type" value="Genomic_DNA"/>
</dbReference>
<accession>A0ABU2VZ65</accession>
<evidence type="ECO:0000256" key="1">
    <source>
        <dbReference type="ARBA" id="ARBA00022574"/>
    </source>
</evidence>
<dbReference type="PROSITE" id="PS00678">
    <property type="entry name" value="WD_REPEATS_1"/>
    <property type="match status" value="2"/>
</dbReference>
<dbReference type="Gene3D" id="3.40.50.300">
    <property type="entry name" value="P-loop containing nucleotide triphosphate hydrolases"/>
    <property type="match status" value="1"/>
</dbReference>
<dbReference type="Gene3D" id="2.130.10.10">
    <property type="entry name" value="YVTN repeat-like/Quinoprotein amine dehydrogenase"/>
    <property type="match status" value="3"/>
</dbReference>
<evidence type="ECO:0000256" key="4">
    <source>
        <dbReference type="SAM" id="MobiDB-lite"/>
    </source>
</evidence>
<dbReference type="InterPro" id="IPR020472">
    <property type="entry name" value="WD40_PAC1"/>
</dbReference>
<keyword evidence="2" id="KW-0677">Repeat</keyword>
<dbReference type="Pfam" id="PF00400">
    <property type="entry name" value="WD40"/>
    <property type="match status" value="2"/>
</dbReference>
<feature type="region of interest" description="Disordered" evidence="4">
    <location>
        <begin position="889"/>
        <end position="951"/>
    </location>
</feature>
<keyword evidence="6" id="KW-1185">Reference proteome</keyword>
<dbReference type="PANTHER" id="PTHR19879:SF9">
    <property type="entry name" value="TRANSCRIPTION INITIATION FACTOR TFIID SUBUNIT 5"/>
    <property type="match status" value="1"/>
</dbReference>
<dbReference type="PROSITE" id="PS50294">
    <property type="entry name" value="WD_REPEATS_REGION"/>
    <property type="match status" value="2"/>
</dbReference>
<dbReference type="PANTHER" id="PTHR19879">
    <property type="entry name" value="TRANSCRIPTION INITIATION FACTOR TFIID"/>
    <property type="match status" value="1"/>
</dbReference>
<protein>
    <submittedName>
        <fullName evidence="5">Uncharacterized protein</fullName>
    </submittedName>
</protein>
<dbReference type="InterPro" id="IPR027417">
    <property type="entry name" value="P-loop_NTPase"/>
</dbReference>
<dbReference type="Proteomes" id="UP001180556">
    <property type="component" value="Unassembled WGS sequence"/>
</dbReference>
<dbReference type="InterPro" id="IPR011047">
    <property type="entry name" value="Quinoprotein_ADH-like_sf"/>
</dbReference>
<dbReference type="RefSeq" id="WP_311598386.1">
    <property type="nucleotide sequence ID" value="NZ_JAVRFG010000011.1"/>
</dbReference>
<comment type="caution">
    <text evidence="5">The sequence shown here is derived from an EMBL/GenBank/DDBJ whole genome shotgun (WGS) entry which is preliminary data.</text>
</comment>
<feature type="region of interest" description="Disordered" evidence="4">
    <location>
        <begin position="226"/>
        <end position="267"/>
    </location>
</feature>
<gene>
    <name evidence="5" type="ORF">RM717_10275</name>
</gene>
<evidence type="ECO:0000313" key="5">
    <source>
        <dbReference type="EMBL" id="MDT0490893.1"/>
    </source>
</evidence>
<dbReference type="PRINTS" id="PR00320">
    <property type="entry name" value="GPROTEINBRPT"/>
</dbReference>
<reference evidence="6" key="1">
    <citation type="submission" date="2023-07" db="EMBL/GenBank/DDBJ databases">
        <title>30 novel species of actinomycetes from the DSMZ collection.</title>
        <authorList>
            <person name="Nouioui I."/>
        </authorList>
    </citation>
    <scope>NUCLEOTIDE SEQUENCE [LARGE SCALE GENOMIC DNA]</scope>
    <source>
        <strain evidence="6">DSM 40932</strain>
    </source>
</reference>
<dbReference type="InterPro" id="IPR019775">
    <property type="entry name" value="WD40_repeat_CS"/>
</dbReference>
<keyword evidence="1 3" id="KW-0853">WD repeat</keyword>
<sequence length="1578" mass="161458">MTGPGQGFDIVGLPMDTYVDSVDCADIEATAEVEAIAKLLEPWGGEPVPWEAPGRTLSAVSARLGSWSRQDDPRNSVLLWVGHGNSNDQEAYLVVRGDETNDRDDELTPAAMARYLVDRFRTDDPYWVVVVVEACGAALFVDLLQAELLRRGAAERILLIGSGARQGKGYLAAFRAVLAKVIDDLNGNDSYIGLRDLGQRIEDLLLPGSVLAKGIGGARLVRTSPPVPPVTMTLDDLSRPGAAGTTAPPGPQAGPSTGPPASGLSAPGGELSRFFVGRAADRTAVTRWLEEHEHGLLAVTGPPGCGKSAFLADLLRRGPAGEPGTDVALNLTGASMSQVVDSLAGQFGTEIPAWTVSDDPRVEDLLERIDRIDRAPERRTTMVVDALDAAVDPGRMAYLLRELAARPGIRVVVGTRPSATDGLDRPPSPVEDLLDALGRGEAGVTVHRLARDPQDLAEFVRHRLLSERPGFAGTGVHLGEAVARTAALIGAQTPVSGSERDFLHTVLVVHEIIARPELLEEEHRHGLAELVGRDHRSLFGAVVDRLEGVLPGSRAVLRALAFAQGRGLPRAERIWATVASALGGAPVDARLLADVAVAAGPYIMLDAEDGQAVYRLAHGAFREVLLDGPAPHEPATAHAEVTEALVRLTAAAEGEDIASWRPHPYLIRHLADHAAAGGARGWEALAASPGVLDLLDPAAVAGAVLRFGVRLGSLPQAVAGTLATAHLALLGTGADRRGLRELGMGGTVTEGPLPGPSGAAVPGHPGAATAGLPGVADAGSSESPAVRTVPGLPGAVEPGSCGAASSESPAVRTVPGLPGAVEPGFCGAASSESPAVRTVPGLPGVADAGSCGAAPSESPAVRTAPRLSGVADAGSCGVAVPGPSGVAPSVPPGAASFEPSDAASPDLFRVADPEPSGAESPESPGIAAPGPSGAASPGPPDARTAPKPPARSADAWSVRWAAMPSHVPHVVLARLRHPMRSVVPLYGASGRRLVVAAGDAGLVRAWDLGTGREALPPLRAAGTSAVQSALAALGPEGCQDLLAAAGEDGVLHRWDPGTGELLPGPVLLATGRATAMAPLGGVLAIGDGQGRIGWVDPGTGEAVHRPGIGHQGPVQGMAVYRAGPDADSERLVSVDAGGCVMVWRRGRRHPVRSWQADPVTVHGVAALVGPEGEPLVATAGEDGNVTLWDPESGTPAGDPLTGHEGAVNAVVPVTGPGAVTLLASGGKDGTLRIWNLFPDRSELLRLTGHRGPVNAVTGVAGPEGAVLLATAGQDRSVRLWDVRGPYAPRTGDSGPGQVRTLARMAVPGGRPVLAAGTGEGIVWRDLHDGRRRSGFPGVRGGGEVAMTAVRGTRGEEFLADVGEDGRIRVYDVLGVEDVREIRPPGSPYGEGPGFRLVAAAPEPDGTDLLAALTDSGELCLYDPRDGRPRSRTDTGLPGPFTAMAALPRRSRSAGFAIACRNGTEIQLFDPATARRFPRARGGTAGQVQALAVAGGTGGMRSVLVSGGSDGALDLWAPAGLRLLHTVRLGVRPRALADAGDGALAVGTQEGVLVLTLNPGLHTPGPGLLTLNPVPLSGG</sequence>
<dbReference type="InterPro" id="IPR001680">
    <property type="entry name" value="WD40_rpt"/>
</dbReference>
<dbReference type="InterPro" id="IPR036322">
    <property type="entry name" value="WD40_repeat_dom_sf"/>
</dbReference>
<dbReference type="SUPFAM" id="SSF52540">
    <property type="entry name" value="P-loop containing nucleoside triphosphate hydrolases"/>
    <property type="match status" value="1"/>
</dbReference>
<feature type="compositionally biased region" description="Low complexity" evidence="4">
    <location>
        <begin position="240"/>
        <end position="267"/>
    </location>
</feature>
<feature type="repeat" description="WD" evidence="3">
    <location>
        <begin position="1246"/>
        <end position="1290"/>
    </location>
</feature>
<evidence type="ECO:0000256" key="2">
    <source>
        <dbReference type="ARBA" id="ARBA00022737"/>
    </source>
</evidence>
<evidence type="ECO:0000313" key="6">
    <source>
        <dbReference type="Proteomes" id="UP001180556"/>
    </source>
</evidence>